<evidence type="ECO:0000313" key="2">
    <source>
        <dbReference type="Proteomes" id="UP000201640"/>
    </source>
</evidence>
<sequence length="150" mass="18238">MATDIINKNISCSIPIFDLDVLYHKEKKLHPDILLLFPEQFIMFYKKLAKNLTMNYDFVDLKNNFIEFKNIFDYSKKLILENMIYFDDVNKKILISFNTHNFRDEDYDFVVSTMENILGYKIYTKRKYENYPSFDNILSRYYPMNIDLKK</sequence>
<accession>L7RBL0</accession>
<dbReference type="KEGG" id="vg:14445444"/>
<keyword evidence="2" id="KW-1185">Reference proteome</keyword>
<dbReference type="Proteomes" id="UP000201640">
    <property type="component" value="Segment"/>
</dbReference>
<evidence type="ECO:0000313" key="1">
    <source>
        <dbReference type="EMBL" id="AGC01894.1"/>
    </source>
</evidence>
<reference evidence="1 2" key="1">
    <citation type="journal article" date="2012" name="Genome Biol. Evol.">
        <title>Related Giant Viruses in Distant Locations and Different Habitats: Acanthamoeba polyphaga moumouvirus Represents a Third Lineage of the Mimiviridae That Is Close to the Megavirus Lineage.</title>
        <authorList>
            <person name="Yoosuf N."/>
            <person name="Yutin N."/>
            <person name="Colson P."/>
            <person name="Shabalina S.A."/>
            <person name="Pagnier I."/>
            <person name="Robert C."/>
            <person name="Azza S."/>
            <person name="Klose T."/>
            <person name="Wong J."/>
            <person name="Rossmann M.G."/>
            <person name="La Scola B."/>
            <person name="Raoult D."/>
            <person name="Koonin E.V."/>
        </authorList>
    </citation>
    <scope>NUCLEOTIDE SEQUENCE [LARGE SCALE GENOMIC DNA]</scope>
    <source>
        <strain evidence="1 2">M10A</strain>
    </source>
</reference>
<dbReference type="GeneID" id="14445444"/>
<gene>
    <name evidence="1" type="ORF">Moumou_00354</name>
</gene>
<name>L7RBL0_9VIRU</name>
<protein>
    <submittedName>
        <fullName evidence="1">Uncharacterized protein</fullName>
    </submittedName>
</protein>
<dbReference type="EMBL" id="JX962719">
    <property type="protein sequence ID" value="AGC01894.1"/>
    <property type="molecule type" value="Genomic_DNA"/>
</dbReference>
<organism evidence="1 2">
    <name type="scientific">Acanthamoeba polyphaga moumouvirus</name>
    <dbReference type="NCBI Taxonomy" id="1269028"/>
    <lineage>
        <taxon>Viruses</taxon>
        <taxon>Varidnaviria</taxon>
        <taxon>Bamfordvirae</taxon>
        <taxon>Nucleocytoviricota</taxon>
        <taxon>Megaviricetes</taxon>
        <taxon>Imitervirales</taxon>
        <taxon>Mimiviridae</taxon>
        <taxon>Megamimivirinae</taxon>
        <taxon>Moumouvirus</taxon>
    </lineage>
</organism>
<dbReference type="RefSeq" id="YP_007354330.1">
    <property type="nucleotide sequence ID" value="NC_020104.1"/>
</dbReference>
<proteinExistence type="predicted"/>